<accession>A0A7M1AW90</accession>
<dbReference type="EMBL" id="CP041165">
    <property type="protein sequence ID" value="QOP40642.1"/>
    <property type="molecule type" value="Genomic_DNA"/>
</dbReference>
<organism evidence="1 2">
    <name type="scientific">Sulfurimonas marina</name>
    <dbReference type="NCBI Taxonomy" id="2590551"/>
    <lineage>
        <taxon>Bacteria</taxon>
        <taxon>Pseudomonadati</taxon>
        <taxon>Campylobacterota</taxon>
        <taxon>Epsilonproteobacteria</taxon>
        <taxon>Campylobacterales</taxon>
        <taxon>Sulfurimonadaceae</taxon>
        <taxon>Sulfurimonas</taxon>
    </lineage>
</organism>
<keyword evidence="2" id="KW-1185">Reference proteome</keyword>
<sequence length="92" mass="10538">MKKFFTSVILTTTLVTLLNADSQPSNIELLAKELNLYAGSKASIQWKRVFSSPRHLKRYKLENLDQHTRDQLEEYLINHAADSEQPIVPGIL</sequence>
<evidence type="ECO:0000313" key="2">
    <source>
        <dbReference type="Proteomes" id="UP000593910"/>
    </source>
</evidence>
<protein>
    <submittedName>
        <fullName evidence="1">Uncharacterized protein</fullName>
    </submittedName>
</protein>
<reference evidence="1 2" key="1">
    <citation type="submission" date="2019-06" db="EMBL/GenBank/DDBJ databases">
        <title>Sulfurimonas gotlandica sp. nov., a chemoautotrophic and psychrotolerant epsilonproteobacterium isolated from a pelagic redoxcline, and an emended description of the genus Sulfurimonas.</title>
        <authorList>
            <person name="Wang S."/>
            <person name="Jiang L."/>
            <person name="Shao Z."/>
        </authorList>
    </citation>
    <scope>NUCLEOTIDE SEQUENCE [LARGE SCALE GENOMIC DNA]</scope>
    <source>
        <strain evidence="1 2">B2</strain>
    </source>
</reference>
<evidence type="ECO:0000313" key="1">
    <source>
        <dbReference type="EMBL" id="QOP40642.1"/>
    </source>
</evidence>
<dbReference type="RefSeq" id="WP_193114063.1">
    <property type="nucleotide sequence ID" value="NZ_CP041165.1"/>
</dbReference>
<dbReference type="AlphaFoldDB" id="A0A7M1AW90"/>
<gene>
    <name evidence="1" type="ORF">FJR03_02335</name>
</gene>
<name>A0A7M1AW90_9BACT</name>
<proteinExistence type="predicted"/>
<dbReference type="Proteomes" id="UP000593910">
    <property type="component" value="Chromosome"/>
</dbReference>
<dbReference type="KEGG" id="smax:FJR03_02335"/>